<dbReference type="Pfam" id="PF20249">
    <property type="entry name" value="VasX_N"/>
    <property type="match status" value="1"/>
</dbReference>
<accession>A0A7K4EFN4</accession>
<protein>
    <recommendedName>
        <fullName evidence="1">Toxin VasX N-terminal region domain-containing protein</fullName>
    </recommendedName>
</protein>
<sequence>MSNLEKTFELCELMRTWLQGQVQGSATTCTRTFSFLPLRYGAVGGSASQKGQLPFLPPHLSRPTKVGRLSESAYALRPLREGFLYVLIKRKEAAYAWHSQYRVSAIGVLDFIDPDRPWANRLRPLAQAQ</sequence>
<gene>
    <name evidence="2" type="ORF">CSV86_013775</name>
</gene>
<dbReference type="EMBL" id="AMWJ02000002">
    <property type="protein sequence ID" value="NNJ16210.1"/>
    <property type="molecule type" value="Genomic_DNA"/>
</dbReference>
<evidence type="ECO:0000313" key="3">
    <source>
        <dbReference type="Proteomes" id="UP000010448"/>
    </source>
</evidence>
<reference evidence="2 3" key="1">
    <citation type="journal article" date="2013" name="Genome Announc.">
        <title>Genome Sequence of Naphthalene-Degrading Soil Bacterium Pseudomonas putida CSV86.</title>
        <authorList>
            <person name="Phale P.S."/>
            <person name="Paliwal V."/>
            <person name="Raju S.C."/>
            <person name="Modak A."/>
            <person name="Purohit H.J."/>
        </authorList>
    </citation>
    <scope>NUCLEOTIDE SEQUENCE [LARGE SCALE GENOMIC DNA]</scope>
    <source>
        <strain evidence="2 3">CSV86</strain>
    </source>
</reference>
<evidence type="ECO:0000259" key="1">
    <source>
        <dbReference type="Pfam" id="PF20249"/>
    </source>
</evidence>
<dbReference type="AlphaFoldDB" id="A0A7K4EFN4"/>
<evidence type="ECO:0000313" key="2">
    <source>
        <dbReference type="EMBL" id="NNJ16210.1"/>
    </source>
</evidence>
<keyword evidence="3" id="KW-1185">Reference proteome</keyword>
<dbReference type="CDD" id="cd20707">
    <property type="entry name" value="MIX_III"/>
    <property type="match status" value="1"/>
</dbReference>
<dbReference type="InterPro" id="IPR046864">
    <property type="entry name" value="VasX_N"/>
</dbReference>
<feature type="domain" description="Toxin VasX N-terminal region" evidence="1">
    <location>
        <begin position="28"/>
        <end position="116"/>
    </location>
</feature>
<proteinExistence type="predicted"/>
<organism evidence="2 3">
    <name type="scientific">Pseudomonas bharatica CSV86</name>
    <dbReference type="NCBI Taxonomy" id="1005395"/>
    <lineage>
        <taxon>Bacteria</taxon>
        <taxon>Pseudomonadati</taxon>
        <taxon>Pseudomonadota</taxon>
        <taxon>Gammaproteobacteria</taxon>
        <taxon>Pseudomonadales</taxon>
        <taxon>Pseudomonadaceae</taxon>
        <taxon>Pseudomonas</taxon>
        <taxon>Pseudomonas bharatica</taxon>
    </lineage>
</organism>
<dbReference type="Proteomes" id="UP000010448">
    <property type="component" value="Unassembled WGS sequence"/>
</dbReference>
<name>A0A7K4EFN4_9PSED</name>
<dbReference type="RefSeq" id="WP_170394798.1">
    <property type="nucleotide sequence ID" value="NZ_AMWJ02000002.1"/>
</dbReference>
<comment type="caution">
    <text evidence="2">The sequence shown here is derived from an EMBL/GenBank/DDBJ whole genome shotgun (WGS) entry which is preliminary data.</text>
</comment>